<name>A0A3B0ZRD0_9ZZZZ</name>
<evidence type="ECO:0000256" key="3">
    <source>
        <dbReference type="ARBA" id="ARBA00022679"/>
    </source>
</evidence>
<feature type="domain" description="Release factor glutamine methyltransferase N-terminal" evidence="7">
    <location>
        <begin position="6"/>
        <end position="74"/>
    </location>
</feature>
<dbReference type="InterPro" id="IPR004556">
    <property type="entry name" value="HemK-like"/>
</dbReference>
<dbReference type="Gene3D" id="3.40.50.150">
    <property type="entry name" value="Vaccinia Virus protein VP39"/>
    <property type="match status" value="1"/>
</dbReference>
<dbReference type="EMBL" id="UOFS01000025">
    <property type="protein sequence ID" value="VAW96038.1"/>
    <property type="molecule type" value="Genomic_DNA"/>
</dbReference>
<dbReference type="PROSITE" id="PS00092">
    <property type="entry name" value="N6_MTASE"/>
    <property type="match status" value="1"/>
</dbReference>
<keyword evidence="2 8" id="KW-0489">Methyltransferase</keyword>
<dbReference type="InterPro" id="IPR050320">
    <property type="entry name" value="N5-glutamine_MTase"/>
</dbReference>
<organism evidence="8">
    <name type="scientific">hydrothermal vent metagenome</name>
    <dbReference type="NCBI Taxonomy" id="652676"/>
    <lineage>
        <taxon>unclassified sequences</taxon>
        <taxon>metagenomes</taxon>
        <taxon>ecological metagenomes</taxon>
    </lineage>
</organism>
<dbReference type="SUPFAM" id="SSF53335">
    <property type="entry name" value="S-adenosyl-L-methionine-dependent methyltransferases"/>
    <property type="match status" value="1"/>
</dbReference>
<proteinExistence type="inferred from homology"/>
<dbReference type="InterPro" id="IPR029063">
    <property type="entry name" value="SAM-dependent_MTases_sf"/>
</dbReference>
<accession>A0A3B0ZRD0</accession>
<sequence length="281" mass="31622">MNIKTALNWASSELSNIHDTAQLDAEILLSKSLNKNRSYLYTWPEKHLNTTQLKQFQEFIRKRKSGIPIAYLLGQKEFWSLNFIVTADTLIPRPETEHLVEQALELIPKQTSWKVVDLGTGSGAIALAIASERCQCQISACDKSSAALDIALKNAHNNKLNNISFIQSDWFEALVNQQFNIIISNPPYVAAHDPLLTQGDVRFEPVSALQSGTTGLDDIKKIIKQATNFLLNDGWLLLEHGFEQHQAVQELFKHYQYQNITTKNDLSGQARITFAQIASTN</sequence>
<evidence type="ECO:0000256" key="2">
    <source>
        <dbReference type="ARBA" id="ARBA00022603"/>
    </source>
</evidence>
<reference evidence="8" key="1">
    <citation type="submission" date="2018-06" db="EMBL/GenBank/DDBJ databases">
        <authorList>
            <person name="Zhirakovskaya E."/>
        </authorList>
    </citation>
    <scope>NUCLEOTIDE SEQUENCE</scope>
</reference>
<dbReference type="Pfam" id="PF17827">
    <property type="entry name" value="PrmC_N"/>
    <property type="match status" value="1"/>
</dbReference>
<dbReference type="GO" id="GO:0032259">
    <property type="term" value="P:methylation"/>
    <property type="evidence" value="ECO:0007669"/>
    <property type="project" value="UniProtKB-KW"/>
</dbReference>
<protein>
    <recommendedName>
        <fullName evidence="1">peptide chain release factor N(5)-glutamine methyltransferase</fullName>
        <ecNumber evidence="1">2.1.1.297</ecNumber>
    </recommendedName>
</protein>
<dbReference type="HAMAP" id="MF_02126">
    <property type="entry name" value="RF_methyltr_PrmC"/>
    <property type="match status" value="1"/>
</dbReference>
<dbReference type="GO" id="GO:0003676">
    <property type="term" value="F:nucleic acid binding"/>
    <property type="evidence" value="ECO:0007669"/>
    <property type="project" value="InterPro"/>
</dbReference>
<dbReference type="InterPro" id="IPR007848">
    <property type="entry name" value="Small_mtfrase_dom"/>
</dbReference>
<dbReference type="GO" id="GO:0102559">
    <property type="term" value="F:peptide chain release factor N(5)-glutamine methyltransferase activity"/>
    <property type="evidence" value="ECO:0007669"/>
    <property type="project" value="UniProtKB-EC"/>
</dbReference>
<dbReference type="Gene3D" id="1.10.8.10">
    <property type="entry name" value="DNA helicase RuvA subunit, C-terminal domain"/>
    <property type="match status" value="1"/>
</dbReference>
<dbReference type="EC" id="2.1.1.297" evidence="1"/>
<dbReference type="FunFam" id="3.40.50.150:FF:000053">
    <property type="entry name" value="Release factor glutamine methyltransferase"/>
    <property type="match status" value="1"/>
</dbReference>
<feature type="domain" description="Methyltransferase small" evidence="6">
    <location>
        <begin position="104"/>
        <end position="192"/>
    </location>
</feature>
<keyword evidence="4" id="KW-0949">S-adenosyl-L-methionine</keyword>
<dbReference type="PANTHER" id="PTHR18895">
    <property type="entry name" value="HEMK METHYLTRANSFERASE"/>
    <property type="match status" value="1"/>
</dbReference>
<evidence type="ECO:0000256" key="1">
    <source>
        <dbReference type="ARBA" id="ARBA00012771"/>
    </source>
</evidence>
<evidence type="ECO:0000256" key="5">
    <source>
        <dbReference type="ARBA" id="ARBA00048391"/>
    </source>
</evidence>
<dbReference type="Pfam" id="PF05175">
    <property type="entry name" value="MTS"/>
    <property type="match status" value="1"/>
</dbReference>
<comment type="catalytic activity">
    <reaction evidence="5">
        <text>L-glutaminyl-[peptide chain release factor] + S-adenosyl-L-methionine = N(5)-methyl-L-glutaminyl-[peptide chain release factor] + S-adenosyl-L-homocysteine + H(+)</text>
        <dbReference type="Rhea" id="RHEA:42896"/>
        <dbReference type="Rhea" id="RHEA-COMP:10271"/>
        <dbReference type="Rhea" id="RHEA-COMP:10272"/>
        <dbReference type="ChEBI" id="CHEBI:15378"/>
        <dbReference type="ChEBI" id="CHEBI:30011"/>
        <dbReference type="ChEBI" id="CHEBI:57856"/>
        <dbReference type="ChEBI" id="CHEBI:59789"/>
        <dbReference type="ChEBI" id="CHEBI:61891"/>
        <dbReference type="EC" id="2.1.1.297"/>
    </reaction>
</comment>
<evidence type="ECO:0000259" key="6">
    <source>
        <dbReference type="Pfam" id="PF05175"/>
    </source>
</evidence>
<dbReference type="InterPro" id="IPR002052">
    <property type="entry name" value="DNA_methylase_N6_adenine_CS"/>
</dbReference>
<evidence type="ECO:0000259" key="7">
    <source>
        <dbReference type="Pfam" id="PF17827"/>
    </source>
</evidence>
<evidence type="ECO:0000313" key="8">
    <source>
        <dbReference type="EMBL" id="VAW96038.1"/>
    </source>
</evidence>
<dbReference type="InterPro" id="IPR040758">
    <property type="entry name" value="PrmC_N"/>
</dbReference>
<dbReference type="PANTHER" id="PTHR18895:SF74">
    <property type="entry name" value="MTRF1L RELEASE FACTOR GLUTAMINE METHYLTRANSFERASE"/>
    <property type="match status" value="1"/>
</dbReference>
<evidence type="ECO:0000256" key="4">
    <source>
        <dbReference type="ARBA" id="ARBA00022691"/>
    </source>
</evidence>
<dbReference type="NCBIfam" id="TIGR03534">
    <property type="entry name" value="RF_mod_PrmC"/>
    <property type="match status" value="1"/>
</dbReference>
<dbReference type="NCBIfam" id="TIGR00536">
    <property type="entry name" value="hemK_fam"/>
    <property type="match status" value="1"/>
</dbReference>
<dbReference type="CDD" id="cd02440">
    <property type="entry name" value="AdoMet_MTases"/>
    <property type="match status" value="1"/>
</dbReference>
<dbReference type="InterPro" id="IPR019874">
    <property type="entry name" value="RF_methyltr_PrmC"/>
</dbReference>
<gene>
    <name evidence="8" type="ORF">MNBD_GAMMA22-833</name>
</gene>
<dbReference type="AlphaFoldDB" id="A0A3B0ZRD0"/>
<keyword evidence="3 8" id="KW-0808">Transferase</keyword>